<dbReference type="InterPro" id="IPR042505">
    <property type="entry name" value="DYNC2I1"/>
</dbReference>
<reference evidence="2" key="1">
    <citation type="submission" date="2020-08" db="EMBL/GenBank/DDBJ databases">
        <title>Genome sequencing and assembly of the red palm weevil Rhynchophorus ferrugineus.</title>
        <authorList>
            <person name="Dias G.B."/>
            <person name="Bergman C.M."/>
            <person name="Manee M."/>
        </authorList>
    </citation>
    <scope>NUCLEOTIDE SEQUENCE</scope>
    <source>
        <strain evidence="2">AA-2017</strain>
        <tissue evidence="2">Whole larva</tissue>
    </source>
</reference>
<evidence type="ECO:0008006" key="4">
    <source>
        <dbReference type="Google" id="ProtNLM"/>
    </source>
</evidence>
<dbReference type="SUPFAM" id="SSF50978">
    <property type="entry name" value="WD40 repeat-like"/>
    <property type="match status" value="1"/>
</dbReference>
<dbReference type="OrthoDB" id="2162425at2759"/>
<dbReference type="InterPro" id="IPR015943">
    <property type="entry name" value="WD40/YVTN_repeat-like_dom_sf"/>
</dbReference>
<gene>
    <name evidence="2" type="ORF">GWI33_016549</name>
</gene>
<dbReference type="GO" id="GO:0045504">
    <property type="term" value="F:dynein heavy chain binding"/>
    <property type="evidence" value="ECO:0007669"/>
    <property type="project" value="InterPro"/>
</dbReference>
<keyword evidence="3" id="KW-1185">Reference proteome</keyword>
<feature type="compositionally biased region" description="Basic and acidic residues" evidence="1">
    <location>
        <begin position="355"/>
        <end position="367"/>
    </location>
</feature>
<dbReference type="EMBL" id="JAACXV010014091">
    <property type="protein sequence ID" value="KAF7270481.1"/>
    <property type="molecule type" value="Genomic_DNA"/>
</dbReference>
<dbReference type="AlphaFoldDB" id="A0A834M705"/>
<protein>
    <recommendedName>
        <fullName evidence="4">WD repeat-containing protein 60</fullName>
    </recommendedName>
</protein>
<dbReference type="GO" id="GO:0045503">
    <property type="term" value="F:dynein light chain binding"/>
    <property type="evidence" value="ECO:0007669"/>
    <property type="project" value="InterPro"/>
</dbReference>
<name>A0A834M705_RHYFE</name>
<feature type="region of interest" description="Disordered" evidence="1">
    <location>
        <begin position="135"/>
        <end position="333"/>
    </location>
</feature>
<feature type="compositionally biased region" description="Basic and acidic residues" evidence="1">
    <location>
        <begin position="40"/>
        <end position="57"/>
    </location>
</feature>
<dbReference type="SMART" id="SM00320">
    <property type="entry name" value="WD40"/>
    <property type="match status" value="4"/>
</dbReference>
<evidence type="ECO:0000313" key="3">
    <source>
        <dbReference type="Proteomes" id="UP000625711"/>
    </source>
</evidence>
<dbReference type="InterPro" id="IPR036322">
    <property type="entry name" value="WD40_repeat_dom_sf"/>
</dbReference>
<feature type="compositionally biased region" description="Polar residues" evidence="1">
    <location>
        <begin position="66"/>
        <end position="77"/>
    </location>
</feature>
<proteinExistence type="predicted"/>
<feature type="compositionally biased region" description="Low complexity" evidence="1">
    <location>
        <begin position="10"/>
        <end position="22"/>
    </location>
</feature>
<evidence type="ECO:0000313" key="2">
    <source>
        <dbReference type="EMBL" id="KAF7270481.1"/>
    </source>
</evidence>
<sequence length="941" mass="105799">MSTKYDAPRRSTTTSKKTTPRPSLRKKETASDKGNTTSKETQDKVPSRTKATEEKKSILTPKSKLSDPTKTSASPRTNPDPKRVSARPKKDSNNRDVPLTPPSSRVKKTQYFPTKNLYSNALKSADIQSKLLAIKESNGGGDTPKIRKRNEPIKTRTKTVTDIKPNREKKKLTEDAKPRIAMRKEQSSTQIKRKISEDRKPVSRISSPDSSSVSERPRTATLRKGSIVNANIAGPEAPPSFKTEPEAEVASSVGEATSSLVMSDDDYEEDFESYESDFEACSSSGDDYSNHTSNCINSSASSSAGDMSDKDNLPDSPPTKRVPSAGTDDERKLDSGTFELPEFKHIQILEHIKENIEKESNSSKERTNMASLSDEGFEDQKSLQFINFADAKKRYEQRKASIIRKKRGDDILSMIKLDTVNYTLLDLISVPYEEYIKHYGQSNCVQTSTQTGDDNLSEETQTDSVNVEDKWCQAPAKFSTFESSSDTFWETYKNEYKGVGGTDNDNSPNGTMTKDCNENRLNMFLNKTSELISELLMQENIHVLDNIRVYQRELPFSDGYLEFNLSDKKLENSRVVNLSIFPGNIKKILTIHSKQNSLEILKSVICVWNLSNLDSPVMFLTSYGHIRCATFSSIDSNHIFAGQEDGTILVWDTKEKNKNYNMLSGTPTISTQVGTGHLSKIVSIQCTNQNGKCKGPSDTNEFCSLDEEGVIILWNLYTDVVDRKSTSDLNLIKIITINLQNQYPELLDILCIDLLVDAGHAFISTNRGHILHEALDQSKNSTEKYNTESISTCLEPCPFSEHYFISGCENGNVSLYTRTSEKPLMILRNNDEIDNVSVQIVRWSTSKPFVLYAKDSKNNVHIWDLSKSDMFPEYSIPFSESISCLKLSPIIDTANQQLTYMIIGTEDGKVYLHLLNKEYGQQDDAIYKNNMETFLNYVSRL</sequence>
<dbReference type="InterPro" id="IPR001680">
    <property type="entry name" value="WD40_rpt"/>
</dbReference>
<dbReference type="Proteomes" id="UP000625711">
    <property type="component" value="Unassembled WGS sequence"/>
</dbReference>
<feature type="compositionally biased region" description="Basic and acidic residues" evidence="1">
    <location>
        <begin position="149"/>
        <end position="186"/>
    </location>
</feature>
<dbReference type="GO" id="GO:0005868">
    <property type="term" value="C:cytoplasmic dynein complex"/>
    <property type="evidence" value="ECO:0007669"/>
    <property type="project" value="InterPro"/>
</dbReference>
<feature type="compositionally biased region" description="Acidic residues" evidence="1">
    <location>
        <begin position="263"/>
        <end position="278"/>
    </location>
</feature>
<dbReference type="PANTHER" id="PTHR16022">
    <property type="entry name" value="WD REPEAT DOMAIN 60"/>
    <property type="match status" value="1"/>
</dbReference>
<feature type="compositionally biased region" description="Low complexity" evidence="1">
    <location>
        <begin position="203"/>
        <end position="214"/>
    </location>
</feature>
<evidence type="ECO:0000256" key="1">
    <source>
        <dbReference type="SAM" id="MobiDB-lite"/>
    </source>
</evidence>
<feature type="compositionally biased region" description="Polar residues" evidence="1">
    <location>
        <begin position="281"/>
        <end position="297"/>
    </location>
</feature>
<dbReference type="GO" id="GO:0042073">
    <property type="term" value="P:intraciliary transport"/>
    <property type="evidence" value="ECO:0007669"/>
    <property type="project" value="InterPro"/>
</dbReference>
<dbReference type="PANTHER" id="PTHR16022:SF0">
    <property type="entry name" value="CYTOPLASMIC DYNEIN 2 INTERMEDIATE CHAIN 1"/>
    <property type="match status" value="1"/>
</dbReference>
<feature type="region of interest" description="Disordered" evidence="1">
    <location>
        <begin position="355"/>
        <end position="375"/>
    </location>
</feature>
<comment type="caution">
    <text evidence="2">The sequence shown here is derived from an EMBL/GenBank/DDBJ whole genome shotgun (WGS) entry which is preliminary data.</text>
</comment>
<organism evidence="2 3">
    <name type="scientific">Rhynchophorus ferrugineus</name>
    <name type="common">Red palm weevil</name>
    <name type="synonym">Curculio ferrugineus</name>
    <dbReference type="NCBI Taxonomy" id="354439"/>
    <lineage>
        <taxon>Eukaryota</taxon>
        <taxon>Metazoa</taxon>
        <taxon>Ecdysozoa</taxon>
        <taxon>Arthropoda</taxon>
        <taxon>Hexapoda</taxon>
        <taxon>Insecta</taxon>
        <taxon>Pterygota</taxon>
        <taxon>Neoptera</taxon>
        <taxon>Endopterygota</taxon>
        <taxon>Coleoptera</taxon>
        <taxon>Polyphaga</taxon>
        <taxon>Cucujiformia</taxon>
        <taxon>Curculionidae</taxon>
        <taxon>Dryophthorinae</taxon>
        <taxon>Rhynchophorus</taxon>
    </lineage>
</organism>
<dbReference type="GO" id="GO:0005929">
    <property type="term" value="C:cilium"/>
    <property type="evidence" value="ECO:0007669"/>
    <property type="project" value="GOC"/>
</dbReference>
<accession>A0A834M705</accession>
<dbReference type="Gene3D" id="2.130.10.10">
    <property type="entry name" value="YVTN repeat-like/Quinoprotein amine dehydrogenase"/>
    <property type="match status" value="2"/>
</dbReference>
<feature type="compositionally biased region" description="Basic and acidic residues" evidence="1">
    <location>
        <begin position="79"/>
        <end position="94"/>
    </location>
</feature>
<feature type="region of interest" description="Disordered" evidence="1">
    <location>
        <begin position="1"/>
        <end position="111"/>
    </location>
</feature>